<dbReference type="Proteomes" id="UP001501470">
    <property type="component" value="Unassembled WGS sequence"/>
</dbReference>
<dbReference type="Pfam" id="PF16499">
    <property type="entry name" value="Melibiase_2"/>
    <property type="match status" value="1"/>
</dbReference>
<evidence type="ECO:0000256" key="3">
    <source>
        <dbReference type="ARBA" id="ARBA00022801"/>
    </source>
</evidence>
<dbReference type="SUPFAM" id="SSF49785">
    <property type="entry name" value="Galactose-binding domain-like"/>
    <property type="match status" value="2"/>
</dbReference>
<evidence type="ECO:0000259" key="7">
    <source>
        <dbReference type="SMART" id="SM00776"/>
    </source>
</evidence>
<dbReference type="PANTHER" id="PTHR11452:SF75">
    <property type="entry name" value="ALPHA-GALACTOSIDASE MEL1"/>
    <property type="match status" value="1"/>
</dbReference>
<dbReference type="InterPro" id="IPR008979">
    <property type="entry name" value="Galactose-bd-like_sf"/>
</dbReference>
<dbReference type="InterPro" id="IPR013222">
    <property type="entry name" value="Glyco_hyd_98_carb-bd"/>
</dbReference>
<comment type="catalytic activity">
    <reaction evidence="5">
        <text>Hydrolysis of terminal, non-reducing alpha-D-galactose residues in alpha-D-galactosides, including galactose oligosaccharides, galactomannans and galactolipids.</text>
        <dbReference type="EC" id="3.2.1.22"/>
    </reaction>
</comment>
<organism evidence="8 9">
    <name type="scientific">Dactylosporangium maewongense</name>
    <dbReference type="NCBI Taxonomy" id="634393"/>
    <lineage>
        <taxon>Bacteria</taxon>
        <taxon>Bacillati</taxon>
        <taxon>Actinomycetota</taxon>
        <taxon>Actinomycetes</taxon>
        <taxon>Micromonosporales</taxon>
        <taxon>Micromonosporaceae</taxon>
        <taxon>Dactylosporangium</taxon>
    </lineage>
</organism>
<feature type="chain" id="PRO_5046372486" description="Alpha-galactosidase" evidence="6">
    <location>
        <begin position="30"/>
        <end position="700"/>
    </location>
</feature>
<protein>
    <recommendedName>
        <fullName evidence="5">Alpha-galactosidase</fullName>
        <ecNumber evidence="5">3.2.1.22</ecNumber>
    </recommendedName>
    <alternativeName>
        <fullName evidence="5">Melibiase</fullName>
    </alternativeName>
</protein>
<dbReference type="SMART" id="SM00776">
    <property type="entry name" value="NPCBM"/>
    <property type="match status" value="2"/>
</dbReference>
<keyword evidence="4 5" id="KW-0326">Glycosidase</keyword>
<dbReference type="InterPro" id="IPR000111">
    <property type="entry name" value="Glyco_hydro_27/36_CS"/>
</dbReference>
<dbReference type="Gene3D" id="2.60.40.1180">
    <property type="entry name" value="Golgi alpha-mannosidase II"/>
    <property type="match status" value="1"/>
</dbReference>
<gene>
    <name evidence="8" type="ORF">GCM10009827_065170</name>
</gene>
<dbReference type="InterPro" id="IPR041233">
    <property type="entry name" value="Melibiase_C"/>
</dbReference>
<dbReference type="SUPFAM" id="SSF51011">
    <property type="entry name" value="Glycosyl hydrolase domain"/>
    <property type="match status" value="1"/>
</dbReference>
<dbReference type="PRINTS" id="PR00740">
    <property type="entry name" value="GLHYDRLASE27"/>
</dbReference>
<dbReference type="SUPFAM" id="SSF51445">
    <property type="entry name" value="(Trans)glycosidases"/>
    <property type="match status" value="1"/>
</dbReference>
<evidence type="ECO:0000256" key="2">
    <source>
        <dbReference type="ARBA" id="ARBA00022729"/>
    </source>
</evidence>
<accession>A0ABN2BB14</accession>
<reference evidence="8 9" key="1">
    <citation type="journal article" date="2019" name="Int. J. Syst. Evol. Microbiol.">
        <title>The Global Catalogue of Microorganisms (GCM) 10K type strain sequencing project: providing services to taxonomists for standard genome sequencing and annotation.</title>
        <authorList>
            <consortium name="The Broad Institute Genomics Platform"/>
            <consortium name="The Broad Institute Genome Sequencing Center for Infectious Disease"/>
            <person name="Wu L."/>
            <person name="Ma J."/>
        </authorList>
    </citation>
    <scope>NUCLEOTIDE SEQUENCE [LARGE SCALE GENOMIC DNA]</scope>
    <source>
        <strain evidence="8 9">JCM 15933</strain>
    </source>
</reference>
<feature type="domain" description="Glycosyl hydrolase family 98 putative carbohydrate-binding module" evidence="7">
    <location>
        <begin position="555"/>
        <end position="700"/>
    </location>
</feature>
<keyword evidence="2 6" id="KW-0732">Signal</keyword>
<evidence type="ECO:0000256" key="6">
    <source>
        <dbReference type="SAM" id="SignalP"/>
    </source>
</evidence>
<dbReference type="InterPro" id="IPR013785">
    <property type="entry name" value="Aldolase_TIM"/>
</dbReference>
<dbReference type="InterPro" id="IPR038637">
    <property type="entry name" value="NPCBM_sf"/>
</dbReference>
<dbReference type="PANTHER" id="PTHR11452">
    <property type="entry name" value="ALPHA-GALACTOSIDASE/ALPHA-N-ACETYLGALACTOSAMINIDASE"/>
    <property type="match status" value="1"/>
</dbReference>
<dbReference type="InterPro" id="IPR002241">
    <property type="entry name" value="Glyco_hydro_27"/>
</dbReference>
<dbReference type="Pfam" id="PF17801">
    <property type="entry name" value="Melibiase_C"/>
    <property type="match status" value="1"/>
</dbReference>
<feature type="signal peptide" evidence="6">
    <location>
        <begin position="1"/>
        <end position="29"/>
    </location>
</feature>
<dbReference type="EMBL" id="BAAAQD010000014">
    <property type="protein sequence ID" value="GAA1537348.1"/>
    <property type="molecule type" value="Genomic_DNA"/>
</dbReference>
<dbReference type="InterPro" id="IPR017853">
    <property type="entry name" value="GH"/>
</dbReference>
<evidence type="ECO:0000256" key="4">
    <source>
        <dbReference type="ARBA" id="ARBA00023295"/>
    </source>
</evidence>
<dbReference type="Gene3D" id="2.60.120.1060">
    <property type="entry name" value="NPCBM/NEW2 domain"/>
    <property type="match status" value="2"/>
</dbReference>
<keyword evidence="5" id="KW-1015">Disulfide bond</keyword>
<keyword evidence="9" id="KW-1185">Reference proteome</keyword>
<dbReference type="InterPro" id="IPR013780">
    <property type="entry name" value="Glyco_hydro_b"/>
</dbReference>
<sequence length="700" mass="71746">MTRSPRALTRALTAAATALLASTVITSIATKPASATATPQPGPVTAPVMGWNSWNRFGCNIDENLIKATADAMVSTGLKASGYTYVNIDDCWMASTRDAQGRLRPDPVRFPGGIAAIADYVHARGLKLGIYSSAGTATCQGLPASLDHETVDAQTWASWGIDLLKYDNCNNQGRPAAQRYKAMGDALKATGRHIVYSICNWGDDAPWEFAPNTGGSLWRTTGDINASWGSVTSLLDQQAGLETFARKGYYNDPDMLEVGNGPLTADENVAHFSLWSLLSSPLLLGNDLRSVPAATLNVLRNADVIAVNQDWGGSQGRRMADFGDTEVWAKPMSDGSVAAVLFNRGGAAASISTTTAALGIGGSSSYTTKNLWTGATGTTSGTLSATVPSHGVAMFRVTRAGTLAAAPAAGTLQVSDLPWLASSGGWGPVERDRANGEQAAGDGAALNIGGTAFTKGIGAHADAAVHVWLGRACRTFTAQVGVDAEAGANGSVRFAVYGDGRLLGYTGVKTGGQAPTRLTVSTGGYLTLELRATDARNGISYDHADWGAPTLVCGGSGAGTAVSDRTWGTATNGWGPAERDTSNGEQAAGDGSVITVGGVSYPKGVGVHAAGDVTVPLGGTCSRFTAVAGIDAEVGTSSTGVVFSVVADGVTLWTSPTVTAAAPVAVDVAVSGRTNLRLVTAGAGSIDYDHADWADARLTC</sequence>
<comment type="caution">
    <text evidence="8">The sequence shown here is derived from an EMBL/GenBank/DDBJ whole genome shotgun (WGS) entry which is preliminary data.</text>
</comment>
<dbReference type="Gene3D" id="3.20.20.70">
    <property type="entry name" value="Aldolase class I"/>
    <property type="match status" value="1"/>
</dbReference>
<feature type="domain" description="Glycosyl hydrolase family 98 putative carbohydrate-binding module" evidence="7">
    <location>
        <begin position="408"/>
        <end position="553"/>
    </location>
</feature>
<name>A0ABN2BB14_9ACTN</name>
<comment type="similarity">
    <text evidence="1 5">Belongs to the glycosyl hydrolase 27 family.</text>
</comment>
<evidence type="ECO:0000313" key="9">
    <source>
        <dbReference type="Proteomes" id="UP001501470"/>
    </source>
</evidence>
<evidence type="ECO:0000256" key="1">
    <source>
        <dbReference type="ARBA" id="ARBA00009743"/>
    </source>
</evidence>
<proteinExistence type="inferred from homology"/>
<keyword evidence="3 5" id="KW-0378">Hydrolase</keyword>
<dbReference type="CDD" id="cd14792">
    <property type="entry name" value="GH27"/>
    <property type="match status" value="1"/>
</dbReference>
<dbReference type="Pfam" id="PF08305">
    <property type="entry name" value="NPCBM"/>
    <property type="match status" value="2"/>
</dbReference>
<evidence type="ECO:0000313" key="8">
    <source>
        <dbReference type="EMBL" id="GAA1537348.1"/>
    </source>
</evidence>
<evidence type="ECO:0000256" key="5">
    <source>
        <dbReference type="RuleBase" id="RU361168"/>
    </source>
</evidence>
<dbReference type="RefSeq" id="WP_344506142.1">
    <property type="nucleotide sequence ID" value="NZ_BAAAQD010000014.1"/>
</dbReference>
<dbReference type="EC" id="3.2.1.22" evidence="5"/>
<dbReference type="PROSITE" id="PS00512">
    <property type="entry name" value="ALPHA_GALACTOSIDASE"/>
    <property type="match status" value="1"/>
</dbReference>